<name>A0A453QQH8_AEGTS</name>
<reference evidence="1" key="3">
    <citation type="journal article" date="2017" name="Nature">
        <title>Genome sequence of the progenitor of the wheat D genome Aegilops tauschii.</title>
        <authorList>
            <person name="Luo M.C."/>
            <person name="Gu Y.Q."/>
            <person name="Puiu D."/>
            <person name="Wang H."/>
            <person name="Twardziok S.O."/>
            <person name="Deal K.R."/>
            <person name="Huo N."/>
            <person name="Zhu T."/>
            <person name="Wang L."/>
            <person name="Wang Y."/>
            <person name="McGuire P.E."/>
            <person name="Liu S."/>
            <person name="Long H."/>
            <person name="Ramasamy R.K."/>
            <person name="Rodriguez J.C."/>
            <person name="Van S.L."/>
            <person name="Yuan L."/>
            <person name="Wang Z."/>
            <person name="Xia Z."/>
            <person name="Xiao L."/>
            <person name="Anderson O.D."/>
            <person name="Ouyang S."/>
            <person name="Liang Y."/>
            <person name="Zimin A.V."/>
            <person name="Pertea G."/>
            <person name="Qi P."/>
            <person name="Bennetzen J.L."/>
            <person name="Dai X."/>
            <person name="Dawson M.W."/>
            <person name="Muller H.G."/>
            <person name="Kugler K."/>
            <person name="Rivarola-Duarte L."/>
            <person name="Spannagl M."/>
            <person name="Mayer K.F.X."/>
            <person name="Lu F.H."/>
            <person name="Bevan M.W."/>
            <person name="Leroy P."/>
            <person name="Li P."/>
            <person name="You F.M."/>
            <person name="Sun Q."/>
            <person name="Liu Z."/>
            <person name="Lyons E."/>
            <person name="Wicker T."/>
            <person name="Salzberg S.L."/>
            <person name="Devos K.M."/>
            <person name="Dvorak J."/>
        </authorList>
    </citation>
    <scope>NUCLEOTIDE SEQUENCE [LARGE SCALE GENOMIC DNA]</scope>
    <source>
        <strain evidence="1">cv. AL8/78</strain>
    </source>
</reference>
<dbReference type="STRING" id="200361.A0A453QQH8"/>
<dbReference type="Gramene" id="AET7Gv20278300.1">
    <property type="protein sequence ID" value="AET7Gv20278300.1"/>
    <property type="gene ID" value="AET7Gv20278300"/>
</dbReference>
<organism evidence="1 2">
    <name type="scientific">Aegilops tauschii subsp. strangulata</name>
    <name type="common">Goatgrass</name>
    <dbReference type="NCBI Taxonomy" id="200361"/>
    <lineage>
        <taxon>Eukaryota</taxon>
        <taxon>Viridiplantae</taxon>
        <taxon>Streptophyta</taxon>
        <taxon>Embryophyta</taxon>
        <taxon>Tracheophyta</taxon>
        <taxon>Spermatophyta</taxon>
        <taxon>Magnoliopsida</taxon>
        <taxon>Liliopsida</taxon>
        <taxon>Poales</taxon>
        <taxon>Poaceae</taxon>
        <taxon>BOP clade</taxon>
        <taxon>Pooideae</taxon>
        <taxon>Triticodae</taxon>
        <taxon>Triticeae</taxon>
        <taxon>Triticinae</taxon>
        <taxon>Aegilops</taxon>
    </lineage>
</organism>
<dbReference type="AlphaFoldDB" id="A0A453QQH8"/>
<proteinExistence type="predicted"/>
<evidence type="ECO:0000313" key="2">
    <source>
        <dbReference type="Proteomes" id="UP000015105"/>
    </source>
</evidence>
<dbReference type="Proteomes" id="UP000015105">
    <property type="component" value="Chromosome 7D"/>
</dbReference>
<accession>A0A453QQH8</accession>
<reference evidence="2" key="2">
    <citation type="journal article" date="2017" name="Nat. Plants">
        <title>The Aegilops tauschii genome reveals multiple impacts of transposons.</title>
        <authorList>
            <person name="Zhao G."/>
            <person name="Zou C."/>
            <person name="Li K."/>
            <person name="Wang K."/>
            <person name="Li T."/>
            <person name="Gao L."/>
            <person name="Zhang X."/>
            <person name="Wang H."/>
            <person name="Yang Z."/>
            <person name="Liu X."/>
            <person name="Jiang W."/>
            <person name="Mao L."/>
            <person name="Kong X."/>
            <person name="Jiao Y."/>
            <person name="Jia J."/>
        </authorList>
    </citation>
    <scope>NUCLEOTIDE SEQUENCE [LARGE SCALE GENOMIC DNA]</scope>
    <source>
        <strain evidence="2">cv. AL8/78</strain>
    </source>
</reference>
<sequence>TRLKYAFPKDYCLPVTDQPGANYNADSQGFTGAQSDAFSGGGMVETGGTYYDPSQFVPVTSDAYNYYHGGQFQEVAPCPYQPDQSHNHSQYFVGDAAVMPSHGEGFTFEQQAGALYGHAEDSSLMCSDSKQQAGALFGYSGNGSVRDGGEEDVLFSDFNCEMSKDEIHDILFGDNNDNFNCEQRDAGDAATDPE</sequence>
<reference evidence="2" key="1">
    <citation type="journal article" date="2014" name="Science">
        <title>Ancient hybridizations among the ancestral genomes of bread wheat.</title>
        <authorList>
            <consortium name="International Wheat Genome Sequencing Consortium,"/>
            <person name="Marcussen T."/>
            <person name="Sandve S.R."/>
            <person name="Heier L."/>
            <person name="Spannagl M."/>
            <person name="Pfeifer M."/>
            <person name="Jakobsen K.S."/>
            <person name="Wulff B.B."/>
            <person name="Steuernagel B."/>
            <person name="Mayer K.F."/>
            <person name="Olsen O.A."/>
        </authorList>
    </citation>
    <scope>NUCLEOTIDE SEQUENCE [LARGE SCALE GENOMIC DNA]</scope>
    <source>
        <strain evidence="2">cv. AL8/78</strain>
    </source>
</reference>
<protein>
    <submittedName>
        <fullName evidence="1">Uncharacterized protein</fullName>
    </submittedName>
</protein>
<reference evidence="1" key="4">
    <citation type="submission" date="2019-03" db="UniProtKB">
        <authorList>
            <consortium name="EnsemblPlants"/>
        </authorList>
    </citation>
    <scope>IDENTIFICATION</scope>
</reference>
<evidence type="ECO:0000313" key="1">
    <source>
        <dbReference type="EnsemblPlants" id="AET7Gv20278300.1"/>
    </source>
</evidence>
<keyword evidence="2" id="KW-1185">Reference proteome</keyword>
<reference evidence="1" key="5">
    <citation type="journal article" date="2021" name="G3 (Bethesda)">
        <title>Aegilops tauschii genome assembly Aet v5.0 features greater sequence contiguity and improved annotation.</title>
        <authorList>
            <person name="Wang L."/>
            <person name="Zhu T."/>
            <person name="Rodriguez J.C."/>
            <person name="Deal K.R."/>
            <person name="Dubcovsky J."/>
            <person name="McGuire P.E."/>
            <person name="Lux T."/>
            <person name="Spannagl M."/>
            <person name="Mayer K.F.X."/>
            <person name="Baldrich P."/>
            <person name="Meyers B.C."/>
            <person name="Huo N."/>
            <person name="Gu Y.Q."/>
            <person name="Zhou H."/>
            <person name="Devos K.M."/>
            <person name="Bennetzen J.L."/>
            <person name="Unver T."/>
            <person name="Budak H."/>
            <person name="Gulick P.J."/>
            <person name="Galiba G."/>
            <person name="Kalapos B."/>
            <person name="Nelson D.R."/>
            <person name="Li P."/>
            <person name="You F.M."/>
            <person name="Luo M.C."/>
            <person name="Dvorak J."/>
        </authorList>
    </citation>
    <scope>NUCLEOTIDE SEQUENCE [LARGE SCALE GENOMIC DNA]</scope>
    <source>
        <strain evidence="1">cv. AL8/78</strain>
    </source>
</reference>
<dbReference type="EnsemblPlants" id="AET7Gv20278300.1">
    <property type="protein sequence ID" value="AET7Gv20278300.1"/>
    <property type="gene ID" value="AET7Gv20278300"/>
</dbReference>